<dbReference type="RefSeq" id="WP_054480245.1">
    <property type="nucleotide sequence ID" value="NZ_CAWMRL010000052.1"/>
</dbReference>
<sequence>MAFTITNDLQENHGELAEKLDELEGELQEKIINWLKEHRQDGGAISNLTSTNYSQMLNKQHITTVSPSAQGTLYSHYLTLFYYRFIPANTRNSFTLPSL</sequence>
<evidence type="ECO:0000313" key="2">
    <source>
        <dbReference type="EMBL" id="KAA1186059.1"/>
    </source>
</evidence>
<dbReference type="STRING" id="880156.AM629_15950"/>
<dbReference type="EMBL" id="VTUW01000028">
    <property type="protein sequence ID" value="KAA1186059.1"/>
    <property type="molecule type" value="Genomic_DNA"/>
</dbReference>
<name>A0A5B0WJF2_9GAMM</name>
<proteinExistence type="predicted"/>
<organism evidence="2 5">
    <name type="scientific">Photorhabdus heterorhabditis</name>
    <dbReference type="NCBI Taxonomy" id="880156"/>
    <lineage>
        <taxon>Bacteria</taxon>
        <taxon>Pseudomonadati</taxon>
        <taxon>Pseudomonadota</taxon>
        <taxon>Gammaproteobacteria</taxon>
        <taxon>Enterobacterales</taxon>
        <taxon>Morganellaceae</taxon>
        <taxon>Photorhabdus</taxon>
    </lineage>
</organism>
<dbReference type="Proteomes" id="UP000322184">
    <property type="component" value="Unassembled WGS sequence"/>
</dbReference>
<keyword evidence="1" id="KW-0175">Coiled coil</keyword>
<feature type="coiled-coil region" evidence="1">
    <location>
        <begin position="6"/>
        <end position="33"/>
    </location>
</feature>
<evidence type="ECO:0000313" key="5">
    <source>
        <dbReference type="Proteomes" id="UP000322184"/>
    </source>
</evidence>
<reference evidence="3 4" key="1">
    <citation type="submission" date="2015-09" db="EMBL/GenBank/DDBJ databases">
        <title>Draft genome sequence and assembly of Photorhabdus sp. VMG, a bacterial symbiont associated with Heterorhabditis zealandica.</title>
        <authorList>
            <person name="Naidoo S."/>
            <person name="Featherston J."/>
            <person name="Mothupi B."/>
            <person name="Gray V.M."/>
        </authorList>
    </citation>
    <scope>NUCLEOTIDE SEQUENCE [LARGE SCALE GENOMIC DNA]</scope>
    <source>
        <strain evidence="3 4">VMG</strain>
    </source>
</reference>
<evidence type="ECO:0000313" key="4">
    <source>
        <dbReference type="Proteomes" id="UP000037727"/>
    </source>
</evidence>
<evidence type="ECO:0000313" key="3">
    <source>
        <dbReference type="EMBL" id="KOY61064.1"/>
    </source>
</evidence>
<dbReference type="Proteomes" id="UP000037727">
    <property type="component" value="Unassembled WGS sequence"/>
</dbReference>
<comment type="caution">
    <text evidence="2">The sequence shown here is derived from an EMBL/GenBank/DDBJ whole genome shotgun (WGS) entry which is preliminary data.</text>
</comment>
<keyword evidence="4" id="KW-1185">Reference proteome</keyword>
<dbReference type="AlphaFoldDB" id="A0A5B0WJF2"/>
<reference evidence="2 5" key="2">
    <citation type="submission" date="2019-09" db="EMBL/GenBank/DDBJ databases">
        <title>Whole genome sequence of Photorhabdus heterorhabditis strain ETL (Enterobacteriales: Enterobacteriaceae) a bacterial symbiont of Heterorhabditis zealandica strain ETL (Rhabditida: Heterorhabditidae).</title>
        <authorList>
            <person name="Lulamba T.E."/>
            <person name="Serepa-Dlamini M.H."/>
        </authorList>
    </citation>
    <scope>NUCLEOTIDE SEQUENCE [LARGE SCALE GENOMIC DNA]</scope>
    <source>
        <strain evidence="2 5">ETL</strain>
    </source>
</reference>
<evidence type="ECO:0000256" key="1">
    <source>
        <dbReference type="SAM" id="Coils"/>
    </source>
</evidence>
<accession>A0A5B0WJF2</accession>
<dbReference type="EMBL" id="LJCS01000052">
    <property type="protein sequence ID" value="KOY61064.1"/>
    <property type="molecule type" value="Genomic_DNA"/>
</dbReference>
<gene>
    <name evidence="3" type="ORF">AM629_15950</name>
    <name evidence="2" type="ORF">F0L16_14535</name>
</gene>
<protein>
    <submittedName>
        <fullName evidence="2">Uncharacterized protein</fullName>
    </submittedName>
</protein>